<evidence type="ECO:0000256" key="1">
    <source>
        <dbReference type="ARBA" id="ARBA00001947"/>
    </source>
</evidence>
<keyword evidence="11" id="KW-0804">Transcription</keyword>
<evidence type="ECO:0000256" key="11">
    <source>
        <dbReference type="ARBA" id="ARBA00023163"/>
    </source>
</evidence>
<keyword evidence="8" id="KW-0862">Zinc</keyword>
<feature type="non-terminal residue" evidence="13">
    <location>
        <position position="1"/>
    </location>
</feature>
<dbReference type="SMART" id="SM00400">
    <property type="entry name" value="ZnF_CHCC"/>
    <property type="match status" value="1"/>
</dbReference>
<name>A0A383BUJ7_9ZZZZ</name>
<dbReference type="GO" id="GO:0005737">
    <property type="term" value="C:cytoplasm"/>
    <property type="evidence" value="ECO:0007669"/>
    <property type="project" value="TreeGrafter"/>
</dbReference>
<dbReference type="GO" id="GO:0003899">
    <property type="term" value="F:DNA-directed RNA polymerase activity"/>
    <property type="evidence" value="ECO:0007669"/>
    <property type="project" value="InterPro"/>
</dbReference>
<gene>
    <name evidence="13" type="ORF">METZ01_LOCUS476428</name>
</gene>
<dbReference type="Pfam" id="PF08275">
    <property type="entry name" value="DNAG_N"/>
    <property type="match status" value="1"/>
</dbReference>
<feature type="domain" description="Zinc finger CHC2-type" evidence="12">
    <location>
        <begin position="30"/>
        <end position="85"/>
    </location>
</feature>
<dbReference type="FunFam" id="3.90.580.10:FF:000001">
    <property type="entry name" value="DNA primase"/>
    <property type="match status" value="1"/>
</dbReference>
<dbReference type="EMBL" id="UINC01203360">
    <property type="protein sequence ID" value="SVE23574.1"/>
    <property type="molecule type" value="Genomic_DNA"/>
</dbReference>
<comment type="cofactor">
    <cofactor evidence="1">
        <name>Zn(2+)</name>
        <dbReference type="ChEBI" id="CHEBI:29105"/>
    </cofactor>
</comment>
<dbReference type="Gene3D" id="3.90.980.10">
    <property type="entry name" value="DNA primase, catalytic core, N-terminal domain"/>
    <property type="match status" value="1"/>
</dbReference>
<dbReference type="Pfam" id="PF01807">
    <property type="entry name" value="Zn_ribbon_DnaG"/>
    <property type="match status" value="1"/>
</dbReference>
<keyword evidence="9" id="KW-0460">Magnesium</keyword>
<keyword evidence="4" id="KW-0548">Nucleotidyltransferase</keyword>
<dbReference type="InterPro" id="IPR037068">
    <property type="entry name" value="DNA_primase_core_N_sf"/>
</dbReference>
<keyword evidence="5" id="KW-0235">DNA replication</keyword>
<dbReference type="AlphaFoldDB" id="A0A383BUJ7"/>
<dbReference type="GO" id="GO:0003677">
    <property type="term" value="F:DNA binding"/>
    <property type="evidence" value="ECO:0007669"/>
    <property type="project" value="UniProtKB-KW"/>
</dbReference>
<dbReference type="PANTHER" id="PTHR30313:SF2">
    <property type="entry name" value="DNA PRIMASE"/>
    <property type="match status" value="1"/>
</dbReference>
<dbReference type="GO" id="GO:0000428">
    <property type="term" value="C:DNA-directed RNA polymerase complex"/>
    <property type="evidence" value="ECO:0007669"/>
    <property type="project" value="UniProtKB-KW"/>
</dbReference>
<evidence type="ECO:0000256" key="6">
    <source>
        <dbReference type="ARBA" id="ARBA00022723"/>
    </source>
</evidence>
<dbReference type="SUPFAM" id="SSF57783">
    <property type="entry name" value="Zinc beta-ribbon"/>
    <property type="match status" value="1"/>
</dbReference>
<protein>
    <recommendedName>
        <fullName evidence="12">Zinc finger CHC2-type domain-containing protein</fullName>
    </recommendedName>
</protein>
<dbReference type="SUPFAM" id="SSF56731">
    <property type="entry name" value="DNA primase core"/>
    <property type="match status" value="1"/>
</dbReference>
<dbReference type="InterPro" id="IPR013264">
    <property type="entry name" value="DNAG_N"/>
</dbReference>
<keyword evidence="2" id="KW-0240">DNA-directed RNA polymerase</keyword>
<organism evidence="13">
    <name type="scientific">marine metagenome</name>
    <dbReference type="NCBI Taxonomy" id="408172"/>
    <lineage>
        <taxon>unclassified sequences</taxon>
        <taxon>metagenomes</taxon>
        <taxon>ecological metagenomes</taxon>
    </lineage>
</organism>
<sequence>VDAVAEVKQRISLTDFVSRTVKLQKSGRNYRGLCPFHTEKTPSFYVFEDTATWRCFGSCGEGGDIFSFLQKRENMDFREALEVLAREAGVQYSPRTPESLKEEDRLNACLSLAVDFYQENLQKSHGEIAQKYLLKDRGLSQETIDYFKIGWAPDEWRILRNRLKEKGFSDEEGLAVGVLAESDKGGLPYDRFRGRVIFPIHDNRGNLVGLGGRILGDGEPKYLNSPQT</sequence>
<accession>A0A383BUJ7</accession>
<evidence type="ECO:0000256" key="7">
    <source>
        <dbReference type="ARBA" id="ARBA00022771"/>
    </source>
</evidence>
<reference evidence="13" key="1">
    <citation type="submission" date="2018-05" db="EMBL/GenBank/DDBJ databases">
        <authorList>
            <person name="Lanie J.A."/>
            <person name="Ng W.-L."/>
            <person name="Kazmierczak K.M."/>
            <person name="Andrzejewski T.M."/>
            <person name="Davidsen T.M."/>
            <person name="Wayne K.J."/>
            <person name="Tettelin H."/>
            <person name="Glass J.I."/>
            <person name="Rusch D."/>
            <person name="Podicherti R."/>
            <person name="Tsui H.-C.T."/>
            <person name="Winkler M.E."/>
        </authorList>
    </citation>
    <scope>NUCLEOTIDE SEQUENCE</scope>
</reference>
<dbReference type="Gene3D" id="3.90.580.10">
    <property type="entry name" value="Zinc finger, CHC2-type domain"/>
    <property type="match status" value="1"/>
</dbReference>
<keyword evidence="10" id="KW-0238">DNA-binding</keyword>
<dbReference type="GO" id="GO:0006269">
    <property type="term" value="P:DNA replication, synthesis of primer"/>
    <property type="evidence" value="ECO:0007669"/>
    <property type="project" value="TreeGrafter"/>
</dbReference>
<evidence type="ECO:0000256" key="10">
    <source>
        <dbReference type="ARBA" id="ARBA00023125"/>
    </source>
</evidence>
<feature type="non-terminal residue" evidence="13">
    <location>
        <position position="228"/>
    </location>
</feature>
<evidence type="ECO:0000256" key="5">
    <source>
        <dbReference type="ARBA" id="ARBA00022705"/>
    </source>
</evidence>
<proteinExistence type="predicted"/>
<evidence type="ECO:0000313" key="13">
    <source>
        <dbReference type="EMBL" id="SVE23574.1"/>
    </source>
</evidence>
<evidence type="ECO:0000256" key="8">
    <source>
        <dbReference type="ARBA" id="ARBA00022833"/>
    </source>
</evidence>
<keyword evidence="7" id="KW-0863">Zinc-finger</keyword>
<evidence type="ECO:0000259" key="12">
    <source>
        <dbReference type="SMART" id="SM00400"/>
    </source>
</evidence>
<keyword evidence="6" id="KW-0479">Metal-binding</keyword>
<evidence type="ECO:0000256" key="4">
    <source>
        <dbReference type="ARBA" id="ARBA00022695"/>
    </source>
</evidence>
<dbReference type="InterPro" id="IPR050219">
    <property type="entry name" value="DnaG_primase"/>
</dbReference>
<dbReference type="GO" id="GO:0008270">
    <property type="term" value="F:zinc ion binding"/>
    <property type="evidence" value="ECO:0007669"/>
    <property type="project" value="UniProtKB-KW"/>
</dbReference>
<evidence type="ECO:0000256" key="3">
    <source>
        <dbReference type="ARBA" id="ARBA00022679"/>
    </source>
</evidence>
<evidence type="ECO:0000256" key="9">
    <source>
        <dbReference type="ARBA" id="ARBA00022842"/>
    </source>
</evidence>
<dbReference type="InterPro" id="IPR036977">
    <property type="entry name" value="DNA_primase_Znf_CHC2"/>
</dbReference>
<evidence type="ECO:0000256" key="2">
    <source>
        <dbReference type="ARBA" id="ARBA00022478"/>
    </source>
</evidence>
<dbReference type="InterPro" id="IPR002694">
    <property type="entry name" value="Znf_CHC2"/>
</dbReference>
<dbReference type="PANTHER" id="PTHR30313">
    <property type="entry name" value="DNA PRIMASE"/>
    <property type="match status" value="1"/>
</dbReference>
<keyword evidence="3" id="KW-0808">Transferase</keyword>